<gene>
    <name evidence="2" type="ORF">SAOR_07780</name>
</gene>
<dbReference type="Pfam" id="PF06707">
    <property type="entry name" value="DUF1194"/>
    <property type="match status" value="1"/>
</dbReference>
<evidence type="ECO:0000313" key="2">
    <source>
        <dbReference type="EMBL" id="ROO27857.1"/>
    </source>
</evidence>
<feature type="domain" description="VWFA" evidence="1">
    <location>
        <begin position="20"/>
        <end position="159"/>
    </location>
</feature>
<dbReference type="InterPro" id="IPR010607">
    <property type="entry name" value="DUF1194"/>
</dbReference>
<dbReference type="Gene3D" id="3.40.50.410">
    <property type="entry name" value="von Willebrand factor, type A domain"/>
    <property type="match status" value="1"/>
</dbReference>
<dbReference type="RefSeq" id="WP_185015592.1">
    <property type="nucleotide sequence ID" value="NZ_AYKH01000012.1"/>
</dbReference>
<keyword evidence="3" id="KW-1185">Reference proteome</keyword>
<dbReference type="InterPro" id="IPR036465">
    <property type="entry name" value="vWFA_dom_sf"/>
</dbReference>
<dbReference type="SMART" id="SM00327">
    <property type="entry name" value="VWA"/>
    <property type="match status" value="1"/>
</dbReference>
<dbReference type="PROSITE" id="PS50234">
    <property type="entry name" value="VWFA"/>
    <property type="match status" value="1"/>
</dbReference>
<dbReference type="AlphaFoldDB" id="A0A423PQK5"/>
<reference evidence="2 3" key="1">
    <citation type="submission" date="2013-10" db="EMBL/GenBank/DDBJ databases">
        <title>Salinisphaera orenii MK-B5 Genome Sequencing.</title>
        <authorList>
            <person name="Lai Q."/>
            <person name="Li C."/>
            <person name="Shao Z."/>
        </authorList>
    </citation>
    <scope>NUCLEOTIDE SEQUENCE [LARGE SCALE GENOMIC DNA]</scope>
    <source>
        <strain evidence="2 3">MK-B5</strain>
    </source>
</reference>
<dbReference type="InterPro" id="IPR013424">
    <property type="entry name" value="Ice-binding_C"/>
</dbReference>
<accession>A0A423PQK5</accession>
<evidence type="ECO:0000313" key="3">
    <source>
        <dbReference type="Proteomes" id="UP000283993"/>
    </source>
</evidence>
<evidence type="ECO:0000259" key="1">
    <source>
        <dbReference type="PROSITE" id="PS50234"/>
    </source>
</evidence>
<comment type="caution">
    <text evidence="2">The sequence shown here is derived from an EMBL/GenBank/DDBJ whole genome shotgun (WGS) entry which is preliminary data.</text>
</comment>
<dbReference type="EMBL" id="AYKH01000012">
    <property type="protein sequence ID" value="ROO27857.1"/>
    <property type="molecule type" value="Genomic_DNA"/>
</dbReference>
<organism evidence="2 3">
    <name type="scientific">Salinisphaera orenii MK-B5</name>
    <dbReference type="NCBI Taxonomy" id="856730"/>
    <lineage>
        <taxon>Bacteria</taxon>
        <taxon>Pseudomonadati</taxon>
        <taxon>Pseudomonadota</taxon>
        <taxon>Gammaproteobacteria</taxon>
        <taxon>Salinisphaerales</taxon>
        <taxon>Salinisphaeraceae</taxon>
        <taxon>Salinisphaera</taxon>
    </lineage>
</organism>
<protein>
    <recommendedName>
        <fullName evidence="1">VWFA domain-containing protein</fullName>
    </recommendedName>
</protein>
<name>A0A423PQK5_9GAMM</name>
<dbReference type="Proteomes" id="UP000283993">
    <property type="component" value="Unassembled WGS sequence"/>
</dbReference>
<proteinExistence type="predicted"/>
<dbReference type="NCBIfam" id="TIGR02595">
    <property type="entry name" value="PEP_CTERM"/>
    <property type="match status" value="1"/>
</dbReference>
<dbReference type="InterPro" id="IPR002035">
    <property type="entry name" value="VWF_A"/>
</dbReference>
<dbReference type="Pfam" id="PF07589">
    <property type="entry name" value="PEP-CTERM"/>
    <property type="match status" value="1"/>
</dbReference>
<dbReference type="SUPFAM" id="SSF53300">
    <property type="entry name" value="vWA-like"/>
    <property type="match status" value="1"/>
</dbReference>
<sequence length="226" mass="22507">MLVGTTLLAGSATASAIPIELGLAIDGSGSIGFSTFQAQQNIYADVLSDPNIVPQDGSVAIAALVFSSSFNTLFPATVIDPTTIGGVADAIRNAAYPGGGTNIGIGIDALTSEIFGNGIDSDRQVIDVSTDGVGSLGTSVADSLAAGVDQINCLGIGAGANCSFIPDDSFSVIISSFDDLESALRQKLQREIGGGPIGVPEPSALAVLALGLAGIGAAGRRRARRG</sequence>